<gene>
    <name evidence="1" type="ORF">DXZ20_07410</name>
</gene>
<name>A0A6M0RI30_9CYAN</name>
<evidence type="ECO:0000313" key="2">
    <source>
        <dbReference type="Proteomes" id="UP000481033"/>
    </source>
</evidence>
<dbReference type="EMBL" id="QXHD01000004">
    <property type="protein sequence ID" value="NEZ55503.1"/>
    <property type="molecule type" value="Genomic_DNA"/>
</dbReference>
<dbReference type="Proteomes" id="UP000481033">
    <property type="component" value="Unassembled WGS sequence"/>
</dbReference>
<dbReference type="RefSeq" id="WP_163697397.1">
    <property type="nucleotide sequence ID" value="NZ_QXHD01000004.1"/>
</dbReference>
<keyword evidence="2" id="KW-1185">Reference proteome</keyword>
<comment type="caution">
    <text evidence="1">The sequence shown here is derived from an EMBL/GenBank/DDBJ whole genome shotgun (WGS) entry which is preliminary data.</text>
</comment>
<proteinExistence type="predicted"/>
<sequence length="71" mass="7860">MGKAILHHRCSIKCGEILTAFEAERAAGIDRSWKFIDRTILPGEMQFILKSEAEALKACHKTKNTGSAEAE</sequence>
<protein>
    <submittedName>
        <fullName evidence="1">Uncharacterized protein</fullName>
    </submittedName>
</protein>
<accession>A0A6M0RI30</accession>
<dbReference type="AlphaFoldDB" id="A0A6M0RI30"/>
<reference evidence="1 2" key="1">
    <citation type="journal article" date="2020" name="Microb. Ecol.">
        <title>Ecogenomics of the Marine Benthic Filamentous Cyanobacterium Adonisia.</title>
        <authorList>
            <person name="Walter J.M."/>
            <person name="Coutinho F.H."/>
            <person name="Leomil L."/>
            <person name="Hargreaves P.I."/>
            <person name="Campeao M.E."/>
            <person name="Vieira V.V."/>
            <person name="Silva B.S."/>
            <person name="Fistarol G.O."/>
            <person name="Salomon P.S."/>
            <person name="Sawabe T."/>
            <person name="Mino S."/>
            <person name="Hosokawa M."/>
            <person name="Miyashita H."/>
            <person name="Maruyama F."/>
            <person name="van Verk M.C."/>
            <person name="Dutilh B.E."/>
            <person name="Thompson C.C."/>
            <person name="Thompson F.L."/>
        </authorList>
    </citation>
    <scope>NUCLEOTIDE SEQUENCE [LARGE SCALE GENOMIC DNA]</scope>
    <source>
        <strain evidence="1 2">CCMR0081</strain>
    </source>
</reference>
<organism evidence="1 2">
    <name type="scientific">Adonisia turfae CCMR0081</name>
    <dbReference type="NCBI Taxonomy" id="2292702"/>
    <lineage>
        <taxon>Bacteria</taxon>
        <taxon>Bacillati</taxon>
        <taxon>Cyanobacteriota</taxon>
        <taxon>Adonisia</taxon>
        <taxon>Adonisia turfae</taxon>
    </lineage>
</organism>
<evidence type="ECO:0000313" key="1">
    <source>
        <dbReference type="EMBL" id="NEZ55503.1"/>
    </source>
</evidence>